<evidence type="ECO:0000313" key="2">
    <source>
        <dbReference type="EMBL" id="KAF4355800.1"/>
    </source>
</evidence>
<organism evidence="2 3">
    <name type="scientific">Cannabis sativa</name>
    <name type="common">Hemp</name>
    <name type="synonym">Marijuana</name>
    <dbReference type="NCBI Taxonomy" id="3483"/>
    <lineage>
        <taxon>Eukaryota</taxon>
        <taxon>Viridiplantae</taxon>
        <taxon>Streptophyta</taxon>
        <taxon>Embryophyta</taxon>
        <taxon>Tracheophyta</taxon>
        <taxon>Spermatophyta</taxon>
        <taxon>Magnoliopsida</taxon>
        <taxon>eudicotyledons</taxon>
        <taxon>Gunneridae</taxon>
        <taxon>Pentapetalae</taxon>
        <taxon>rosids</taxon>
        <taxon>fabids</taxon>
        <taxon>Rosales</taxon>
        <taxon>Cannabaceae</taxon>
        <taxon>Cannabis</taxon>
    </lineage>
</organism>
<dbReference type="Proteomes" id="UP000583929">
    <property type="component" value="Unassembled WGS sequence"/>
</dbReference>
<dbReference type="InterPro" id="IPR055081">
    <property type="entry name" value="NLP1-9_GAF"/>
</dbReference>
<name>A0A7J6EDH3_CANSA</name>
<dbReference type="Pfam" id="PF22922">
    <property type="entry name" value="GAF_NLP"/>
    <property type="match status" value="1"/>
</dbReference>
<dbReference type="GO" id="GO:0003700">
    <property type="term" value="F:DNA-binding transcription factor activity"/>
    <property type="evidence" value="ECO:0007669"/>
    <property type="project" value="InterPro"/>
</dbReference>
<dbReference type="InterPro" id="IPR045012">
    <property type="entry name" value="NLP"/>
</dbReference>
<keyword evidence="3" id="KW-1185">Reference proteome</keyword>
<protein>
    <recommendedName>
        <fullName evidence="1">NLP1-9 GAF domain-containing protein</fullName>
    </recommendedName>
</protein>
<reference evidence="2 3" key="1">
    <citation type="journal article" date="2020" name="bioRxiv">
        <title>Sequence and annotation of 42 cannabis genomes reveals extensive copy number variation in cannabinoid synthesis and pathogen resistance genes.</title>
        <authorList>
            <person name="Mckernan K.J."/>
            <person name="Helbert Y."/>
            <person name="Kane L.T."/>
            <person name="Ebling H."/>
            <person name="Zhang L."/>
            <person name="Liu B."/>
            <person name="Eaton Z."/>
            <person name="Mclaughlin S."/>
            <person name="Kingan S."/>
            <person name="Baybayan P."/>
            <person name="Concepcion G."/>
            <person name="Jordan M."/>
            <person name="Riva A."/>
            <person name="Barbazuk W."/>
            <person name="Harkins T."/>
        </authorList>
    </citation>
    <scope>NUCLEOTIDE SEQUENCE [LARGE SCALE GENOMIC DNA]</scope>
    <source>
        <strain evidence="3">cv. Jamaican Lion 4</strain>
        <tissue evidence="2">Leaf</tissue>
    </source>
</reference>
<feature type="domain" description="NLP1-9 GAF" evidence="1">
    <location>
        <begin position="134"/>
        <end position="175"/>
    </location>
</feature>
<comment type="caution">
    <text evidence="2">The sequence shown here is derived from an EMBL/GenBank/DDBJ whole genome shotgun (WGS) entry which is preliminary data.</text>
</comment>
<proteinExistence type="predicted"/>
<gene>
    <name evidence="2" type="ORF">G4B88_024970</name>
</gene>
<evidence type="ECO:0000313" key="3">
    <source>
        <dbReference type="Proteomes" id="UP000583929"/>
    </source>
</evidence>
<dbReference type="AlphaFoldDB" id="A0A7J6EDH3"/>
<dbReference type="PANTHER" id="PTHR32002:SF41">
    <property type="entry name" value="PROTEIN NLP8"/>
    <property type="match status" value="1"/>
</dbReference>
<accession>A0A7J6EDH3</accession>
<dbReference type="EMBL" id="JAATIQ010000443">
    <property type="protein sequence ID" value="KAF4355800.1"/>
    <property type="molecule type" value="Genomic_DNA"/>
</dbReference>
<dbReference type="PANTHER" id="PTHR32002">
    <property type="entry name" value="PROTEIN NLP8"/>
    <property type="match status" value="1"/>
</dbReference>
<evidence type="ECO:0000259" key="1">
    <source>
        <dbReference type="Pfam" id="PF22922"/>
    </source>
</evidence>
<sequence>MAVFLLLRPSHCRRTRPSLWLSLKTKSAMHDTRGNYLDQPYLLGNMLVGYCEVSMMFIFFTKEKQCCVLRLLSLQNPKIDFKCCISLPICELDLGVTCYICCIGTFHEKPDFDIDIEIEIFCSALQAVNLKMKQHRQNQKDALAEVTDVLRAICHAHRFLLALTGIPCLNKGTSNEVAMVCVGDGKTSLSKKYTLCLERTVDYTTCLFTKTQKFGLNAVVAIRVRSTYTCDCDYILTWRGIRKIFVVKQSLCYIYYANNLQEFENNLRCKSWNYLLERISPAQAACLYQGRVAICYNHMRT</sequence>